<dbReference type="SMART" id="SM00852">
    <property type="entry name" value="MoCF_biosynth"/>
    <property type="match status" value="1"/>
</dbReference>
<dbReference type="InterPro" id="IPR001453">
    <property type="entry name" value="MoaB/Mog_dom"/>
</dbReference>
<dbReference type="InterPro" id="IPR005110">
    <property type="entry name" value="MoeA_linker/N"/>
</dbReference>
<evidence type="ECO:0000256" key="3">
    <source>
        <dbReference type="ARBA" id="ARBA00010763"/>
    </source>
</evidence>
<dbReference type="PROSITE" id="PS01079">
    <property type="entry name" value="MOCF_BIOSYNTHESIS_2"/>
    <property type="match status" value="1"/>
</dbReference>
<feature type="domain" description="MoaB/Mog" evidence="7">
    <location>
        <begin position="171"/>
        <end position="309"/>
    </location>
</feature>
<keyword evidence="6" id="KW-0500">Molybdenum</keyword>
<dbReference type="Gene3D" id="3.40.980.10">
    <property type="entry name" value="MoaB/Mog-like domain"/>
    <property type="match status" value="1"/>
</dbReference>
<gene>
    <name evidence="8" type="ORF">ACFFUU_01500</name>
</gene>
<dbReference type="PANTHER" id="PTHR10192:SF5">
    <property type="entry name" value="GEPHYRIN"/>
    <property type="match status" value="1"/>
</dbReference>
<keyword evidence="4 6" id="KW-0501">Molybdenum cofactor biosynthesis</keyword>
<dbReference type="EMBL" id="JBHMFB010000003">
    <property type="protein sequence ID" value="MFB9088271.1"/>
    <property type="molecule type" value="Genomic_DNA"/>
</dbReference>
<dbReference type="NCBIfam" id="TIGR00177">
    <property type="entry name" value="molyb_syn"/>
    <property type="match status" value="1"/>
</dbReference>
<dbReference type="InterPro" id="IPR036425">
    <property type="entry name" value="MoaB/Mog-like_dom_sf"/>
</dbReference>
<comment type="catalytic activity">
    <reaction evidence="5">
        <text>adenylyl-molybdopterin + molybdate = Mo-molybdopterin + AMP + H(+)</text>
        <dbReference type="Rhea" id="RHEA:35047"/>
        <dbReference type="ChEBI" id="CHEBI:15378"/>
        <dbReference type="ChEBI" id="CHEBI:36264"/>
        <dbReference type="ChEBI" id="CHEBI:62727"/>
        <dbReference type="ChEBI" id="CHEBI:71302"/>
        <dbReference type="ChEBI" id="CHEBI:456215"/>
        <dbReference type="EC" id="2.10.1.1"/>
    </reaction>
</comment>
<comment type="caution">
    <text evidence="8">The sequence shown here is derived from an EMBL/GenBank/DDBJ whole genome shotgun (WGS) entry which is preliminary data.</text>
</comment>
<evidence type="ECO:0000313" key="8">
    <source>
        <dbReference type="EMBL" id="MFB9088271.1"/>
    </source>
</evidence>
<evidence type="ECO:0000259" key="7">
    <source>
        <dbReference type="SMART" id="SM00852"/>
    </source>
</evidence>
<evidence type="ECO:0000256" key="5">
    <source>
        <dbReference type="ARBA" id="ARBA00047317"/>
    </source>
</evidence>
<dbReference type="SUPFAM" id="SSF63882">
    <property type="entry name" value="MoeA N-terminal region -like"/>
    <property type="match status" value="1"/>
</dbReference>
<keyword evidence="6" id="KW-0460">Magnesium</keyword>
<accession>A0ABV5GC79</accession>
<sequence length="389" mass="42404">MIATEEAFAILDKLTYTKQVVELPLLEARNHVLATTILSPINMPPFRQATMDGFAIALCDSLQYDIVGEVKAGDFFDKELKPGQAVKIFTGAAVPLSAQAVIQIEKVKVTHSILKLEEKIKPETNVRQLGAQIIKEATALEEGAFLNPAAIGFLTGLGITKVKVFQKPSVGIIVTGNELVSAGETLPNGKVYESNAIMLQTALYNAYFDIVSLYKVEDDFENTKSTLEKAIQENDVVLVSGGISVGDYDFVGKALESLNVETLFYKVNQKPGKPLLVGKQNDKMIFALPGNPAASLTCFYVYVLPTLHRFYGIKSTYGSQIKKQLAHDFIVDNPRSQFLKASIAADVVTILSHQDSGMLNSFALANALVYLPNGSYQVLKGDKVSVYLI</sequence>
<dbReference type="Gene3D" id="3.90.105.10">
    <property type="entry name" value="Molybdopterin biosynthesis moea protein, domain 2"/>
    <property type="match status" value="1"/>
</dbReference>
<comment type="function">
    <text evidence="1 6">Catalyzes the insertion of molybdate into adenylated molybdopterin with the concomitant release of AMP.</text>
</comment>
<dbReference type="Pfam" id="PF03453">
    <property type="entry name" value="MoeA_N"/>
    <property type="match status" value="1"/>
</dbReference>
<comment type="similarity">
    <text evidence="3 6">Belongs to the MoeA family.</text>
</comment>
<dbReference type="CDD" id="cd00887">
    <property type="entry name" value="MoeA"/>
    <property type="match status" value="1"/>
</dbReference>
<dbReference type="PANTHER" id="PTHR10192">
    <property type="entry name" value="MOLYBDOPTERIN BIOSYNTHESIS PROTEIN"/>
    <property type="match status" value="1"/>
</dbReference>
<keyword evidence="9" id="KW-1185">Reference proteome</keyword>
<keyword evidence="6" id="KW-0808">Transferase</keyword>
<dbReference type="Gene3D" id="2.40.340.10">
    <property type="entry name" value="MoeA, C-terminal, domain IV"/>
    <property type="match status" value="1"/>
</dbReference>
<dbReference type="RefSeq" id="WP_290284868.1">
    <property type="nucleotide sequence ID" value="NZ_JAUFQN010000019.1"/>
</dbReference>
<evidence type="ECO:0000256" key="1">
    <source>
        <dbReference type="ARBA" id="ARBA00002901"/>
    </source>
</evidence>
<proteinExistence type="inferred from homology"/>
<dbReference type="InterPro" id="IPR005111">
    <property type="entry name" value="MoeA_C_domain_IV"/>
</dbReference>
<name>A0ABV5GC79_9FLAO</name>
<dbReference type="SUPFAM" id="SSF63867">
    <property type="entry name" value="MoeA C-terminal domain-like"/>
    <property type="match status" value="1"/>
</dbReference>
<protein>
    <recommendedName>
        <fullName evidence="6">Molybdopterin molybdenumtransferase</fullName>
        <ecNumber evidence="6">2.10.1.1</ecNumber>
    </recommendedName>
</protein>
<evidence type="ECO:0000256" key="2">
    <source>
        <dbReference type="ARBA" id="ARBA00005046"/>
    </source>
</evidence>
<dbReference type="SUPFAM" id="SSF53218">
    <property type="entry name" value="Molybdenum cofactor biosynthesis proteins"/>
    <property type="match status" value="1"/>
</dbReference>
<organism evidence="8 9">
    <name type="scientific">Flavobacterium paronense</name>
    <dbReference type="NCBI Taxonomy" id="1392775"/>
    <lineage>
        <taxon>Bacteria</taxon>
        <taxon>Pseudomonadati</taxon>
        <taxon>Bacteroidota</taxon>
        <taxon>Flavobacteriia</taxon>
        <taxon>Flavobacteriales</taxon>
        <taxon>Flavobacteriaceae</taxon>
        <taxon>Flavobacterium</taxon>
    </lineage>
</organism>
<dbReference type="InterPro" id="IPR038987">
    <property type="entry name" value="MoeA-like"/>
</dbReference>
<dbReference type="Proteomes" id="UP001589576">
    <property type="component" value="Unassembled WGS sequence"/>
</dbReference>
<evidence type="ECO:0000313" key="9">
    <source>
        <dbReference type="Proteomes" id="UP001589576"/>
    </source>
</evidence>
<dbReference type="InterPro" id="IPR036688">
    <property type="entry name" value="MoeA_C_domain_IV_sf"/>
</dbReference>
<comment type="cofactor">
    <cofactor evidence="6">
        <name>Mg(2+)</name>
        <dbReference type="ChEBI" id="CHEBI:18420"/>
    </cofactor>
</comment>
<dbReference type="Gene3D" id="2.170.190.11">
    <property type="entry name" value="Molybdopterin biosynthesis moea protein, domain 3"/>
    <property type="match status" value="1"/>
</dbReference>
<comment type="pathway">
    <text evidence="2 6">Cofactor biosynthesis; molybdopterin biosynthesis.</text>
</comment>
<dbReference type="Pfam" id="PF00994">
    <property type="entry name" value="MoCF_biosynth"/>
    <property type="match status" value="1"/>
</dbReference>
<reference evidence="8 9" key="1">
    <citation type="submission" date="2024-09" db="EMBL/GenBank/DDBJ databases">
        <authorList>
            <person name="Sun Q."/>
            <person name="Mori K."/>
        </authorList>
    </citation>
    <scope>NUCLEOTIDE SEQUENCE [LARGE SCALE GENOMIC DNA]</scope>
    <source>
        <strain evidence="8 9">CECT 8460</strain>
    </source>
</reference>
<evidence type="ECO:0000256" key="4">
    <source>
        <dbReference type="ARBA" id="ARBA00023150"/>
    </source>
</evidence>
<keyword evidence="6" id="KW-0479">Metal-binding</keyword>
<dbReference type="EC" id="2.10.1.1" evidence="6"/>
<dbReference type="InterPro" id="IPR008284">
    <property type="entry name" value="MoCF_biosynth_CS"/>
</dbReference>
<dbReference type="Pfam" id="PF03454">
    <property type="entry name" value="MoeA_C"/>
    <property type="match status" value="1"/>
</dbReference>
<dbReference type="InterPro" id="IPR036135">
    <property type="entry name" value="MoeA_linker/N_sf"/>
</dbReference>
<evidence type="ECO:0000256" key="6">
    <source>
        <dbReference type="RuleBase" id="RU365090"/>
    </source>
</evidence>